<proteinExistence type="predicted"/>
<dbReference type="EMBL" id="JBAMMX010000008">
    <property type="protein sequence ID" value="KAK6935297.1"/>
    <property type="molecule type" value="Genomic_DNA"/>
</dbReference>
<protein>
    <submittedName>
        <fullName evidence="1">Uncharacterized protein</fullName>
    </submittedName>
</protein>
<organism evidence="1 2">
    <name type="scientific">Dillenia turbinata</name>
    <dbReference type="NCBI Taxonomy" id="194707"/>
    <lineage>
        <taxon>Eukaryota</taxon>
        <taxon>Viridiplantae</taxon>
        <taxon>Streptophyta</taxon>
        <taxon>Embryophyta</taxon>
        <taxon>Tracheophyta</taxon>
        <taxon>Spermatophyta</taxon>
        <taxon>Magnoliopsida</taxon>
        <taxon>eudicotyledons</taxon>
        <taxon>Gunneridae</taxon>
        <taxon>Pentapetalae</taxon>
        <taxon>Dilleniales</taxon>
        <taxon>Dilleniaceae</taxon>
        <taxon>Dillenia</taxon>
    </lineage>
</organism>
<evidence type="ECO:0000313" key="2">
    <source>
        <dbReference type="Proteomes" id="UP001370490"/>
    </source>
</evidence>
<keyword evidence="2" id="KW-1185">Reference proteome</keyword>
<name>A0AAN8ZEY2_9MAGN</name>
<reference evidence="1 2" key="1">
    <citation type="submission" date="2023-12" db="EMBL/GenBank/DDBJ databases">
        <title>A high-quality genome assembly for Dillenia turbinata (Dilleniales).</title>
        <authorList>
            <person name="Chanderbali A."/>
        </authorList>
    </citation>
    <scope>NUCLEOTIDE SEQUENCE [LARGE SCALE GENOMIC DNA]</scope>
    <source>
        <strain evidence="1">LSX21</strain>
        <tissue evidence="1">Leaf</tissue>
    </source>
</reference>
<dbReference type="Proteomes" id="UP001370490">
    <property type="component" value="Unassembled WGS sequence"/>
</dbReference>
<gene>
    <name evidence="1" type="ORF">RJ641_035452</name>
</gene>
<comment type="caution">
    <text evidence="1">The sequence shown here is derived from an EMBL/GenBank/DDBJ whole genome shotgun (WGS) entry which is preliminary data.</text>
</comment>
<dbReference type="AlphaFoldDB" id="A0AAN8ZEY2"/>
<sequence>MDSWDITSVIKPCHDIMNEGDVENEKHICQVDEDNLDIWEYYKKYIHKVPYHTSTHSGHKLIHKIIASNETRCY</sequence>
<evidence type="ECO:0000313" key="1">
    <source>
        <dbReference type="EMBL" id="KAK6935297.1"/>
    </source>
</evidence>
<accession>A0AAN8ZEY2</accession>